<organism evidence="1">
    <name type="scientific">freshwater metagenome</name>
    <dbReference type="NCBI Taxonomy" id="449393"/>
    <lineage>
        <taxon>unclassified sequences</taxon>
        <taxon>metagenomes</taxon>
        <taxon>ecological metagenomes</taxon>
    </lineage>
</organism>
<gene>
    <name evidence="1" type="ORF">UFOPK4284_01019</name>
</gene>
<dbReference type="AlphaFoldDB" id="A0A6J7TH90"/>
<name>A0A6J7TH90_9ZZZZ</name>
<dbReference type="EMBL" id="CAFBQE010000084">
    <property type="protein sequence ID" value="CAB5052226.1"/>
    <property type="molecule type" value="Genomic_DNA"/>
</dbReference>
<evidence type="ECO:0000313" key="1">
    <source>
        <dbReference type="EMBL" id="CAB5052226.1"/>
    </source>
</evidence>
<protein>
    <submittedName>
        <fullName evidence="1">Unannotated protein</fullName>
    </submittedName>
</protein>
<proteinExistence type="predicted"/>
<sequence>MSTELSLTISANETGKVTSPTINSGVPVASSSRVRATTPSTEFSIGTSAKWALPTRTASKAAVTFA</sequence>
<reference evidence="1" key="1">
    <citation type="submission" date="2020-05" db="EMBL/GenBank/DDBJ databases">
        <authorList>
            <person name="Chiriac C."/>
            <person name="Salcher M."/>
            <person name="Ghai R."/>
            <person name="Kavagutti S V."/>
        </authorList>
    </citation>
    <scope>NUCLEOTIDE SEQUENCE</scope>
</reference>
<accession>A0A6J7TH90</accession>